<dbReference type="Gene3D" id="3.80.10.10">
    <property type="entry name" value="Ribonuclease Inhibitor"/>
    <property type="match status" value="1"/>
</dbReference>
<keyword evidence="4" id="KW-0677">Repeat</keyword>
<dbReference type="GO" id="GO:0031267">
    <property type="term" value="F:small GTPase binding"/>
    <property type="evidence" value="ECO:0007669"/>
    <property type="project" value="TreeGrafter"/>
</dbReference>
<reference evidence="8" key="2">
    <citation type="submission" date="2025-08" db="UniProtKB">
        <authorList>
            <consortium name="Ensembl"/>
        </authorList>
    </citation>
    <scope>IDENTIFICATION</scope>
</reference>
<evidence type="ECO:0000313" key="9">
    <source>
        <dbReference type="Proteomes" id="UP001501920"/>
    </source>
</evidence>
<dbReference type="AlphaFoldDB" id="A0AAR2IYT8"/>
<evidence type="ECO:0000256" key="6">
    <source>
        <dbReference type="ARBA" id="ARBA00060740"/>
    </source>
</evidence>
<keyword evidence="9" id="KW-1185">Reference proteome</keyword>
<dbReference type="InterPro" id="IPR027038">
    <property type="entry name" value="RanGap"/>
</dbReference>
<dbReference type="GO" id="GO:0005829">
    <property type="term" value="C:cytosol"/>
    <property type="evidence" value="ECO:0007669"/>
    <property type="project" value="TreeGrafter"/>
</dbReference>
<reference evidence="8" key="3">
    <citation type="submission" date="2025-09" db="UniProtKB">
        <authorList>
            <consortium name="Ensembl"/>
        </authorList>
    </citation>
    <scope>IDENTIFICATION</scope>
</reference>
<dbReference type="GO" id="GO:0005096">
    <property type="term" value="F:GTPase activator activity"/>
    <property type="evidence" value="ECO:0007669"/>
    <property type="project" value="UniProtKB-KW"/>
</dbReference>
<dbReference type="InterPro" id="IPR032675">
    <property type="entry name" value="LRR_dom_sf"/>
</dbReference>
<keyword evidence="5" id="KW-0539">Nucleus</keyword>
<organism evidence="8 9">
    <name type="scientific">Pygocentrus nattereri</name>
    <name type="common">Red-bellied piranha</name>
    <dbReference type="NCBI Taxonomy" id="42514"/>
    <lineage>
        <taxon>Eukaryota</taxon>
        <taxon>Metazoa</taxon>
        <taxon>Chordata</taxon>
        <taxon>Craniata</taxon>
        <taxon>Vertebrata</taxon>
        <taxon>Euteleostomi</taxon>
        <taxon>Actinopterygii</taxon>
        <taxon>Neopterygii</taxon>
        <taxon>Teleostei</taxon>
        <taxon>Ostariophysi</taxon>
        <taxon>Characiformes</taxon>
        <taxon>Characoidei</taxon>
        <taxon>Pygocentrus</taxon>
    </lineage>
</organism>
<dbReference type="Pfam" id="PF13516">
    <property type="entry name" value="LRR_6"/>
    <property type="match status" value="3"/>
</dbReference>
<accession>A0AAR2IYT8</accession>
<dbReference type="SMART" id="SM00368">
    <property type="entry name" value="LRR_RI"/>
    <property type="match status" value="8"/>
</dbReference>
<dbReference type="InterPro" id="IPR001611">
    <property type="entry name" value="Leu-rich_rpt"/>
</dbReference>
<evidence type="ECO:0000256" key="4">
    <source>
        <dbReference type="ARBA" id="ARBA00022737"/>
    </source>
</evidence>
<evidence type="ECO:0000256" key="2">
    <source>
        <dbReference type="ARBA" id="ARBA00022468"/>
    </source>
</evidence>
<keyword evidence="3" id="KW-0433">Leucine-rich repeat</keyword>
<evidence type="ECO:0000256" key="7">
    <source>
        <dbReference type="ARBA" id="ARBA00074239"/>
    </source>
</evidence>
<name>A0AAR2IYT8_PYGNA</name>
<reference evidence="8 9" key="1">
    <citation type="submission" date="2020-10" db="EMBL/GenBank/DDBJ databases">
        <title>Pygocentrus nattereri (red-bellied piranha) genome, fPygNat1, primary haplotype.</title>
        <authorList>
            <person name="Myers G."/>
            <person name="Meyer A."/>
            <person name="Karagic N."/>
            <person name="Pippel M."/>
            <person name="Winkler S."/>
            <person name="Tracey A."/>
            <person name="Wood J."/>
            <person name="Formenti G."/>
            <person name="Howe K."/>
            <person name="Fedrigo O."/>
            <person name="Jarvis E.D."/>
        </authorList>
    </citation>
    <scope>NUCLEOTIDE SEQUENCE [LARGE SCALE GENOMIC DNA]</scope>
</reference>
<dbReference type="CDD" id="cd00116">
    <property type="entry name" value="LRR_RI"/>
    <property type="match status" value="1"/>
</dbReference>
<dbReference type="PANTHER" id="PTHR24113:SF12">
    <property type="entry name" value="RAN GTPASE-ACTIVATING PROTEIN 1"/>
    <property type="match status" value="1"/>
</dbReference>
<protein>
    <recommendedName>
        <fullName evidence="7">Ran GTPase-activating protein 1</fullName>
    </recommendedName>
</protein>
<dbReference type="SUPFAM" id="SSF52047">
    <property type="entry name" value="RNI-like"/>
    <property type="match status" value="1"/>
</dbReference>
<evidence type="ECO:0000256" key="5">
    <source>
        <dbReference type="ARBA" id="ARBA00023242"/>
    </source>
</evidence>
<sequence length="364" mass="38628">MASDDVAQLADSLAKTQVGEGELSYKGQGLKLNDAQSAEEIVKAIREFKGLQALRLEGNTVGVEAAQAIAKALEDKSDFQCCYWSDMFTGRLRSEIPPALNSLGAALINAGAQLKVLDLSDNAFGPDGVKGIEKLLKSTACHTLQELRLNNCGMGIGGGKILAAALTECHKKSSELGAPLSLKVFVAGRNRLENDGATALAQAFQLMGSLEEIHMPQNGINHPGVTALASAVQHNAQLRVLNLNDNTFTKKGAIAMAQALKHLRSVQVINFGDCLVRSEGAIAIAEALTDGLPILKELNLSFGEITEEAALAVAKAVERKDQLEKLDLNGTSTTGIFKLCQTLKNDKSGDTRVCSDSNDISFLI</sequence>
<comment type="subcellular location">
    <subcellularLocation>
        <location evidence="1">Nucleus</location>
    </subcellularLocation>
</comment>
<dbReference type="GeneTree" id="ENSGT00440000039203"/>
<dbReference type="GO" id="GO:0005634">
    <property type="term" value="C:nucleus"/>
    <property type="evidence" value="ECO:0007669"/>
    <property type="project" value="UniProtKB-SubCell"/>
</dbReference>
<dbReference type="PANTHER" id="PTHR24113">
    <property type="entry name" value="RAN GTPASE-ACTIVATING PROTEIN 1"/>
    <property type="match status" value="1"/>
</dbReference>
<evidence type="ECO:0000313" key="8">
    <source>
        <dbReference type="Ensembl" id="ENSPNAP00000044888.1"/>
    </source>
</evidence>
<dbReference type="FunFam" id="3.80.10.10:FF:000142">
    <property type="entry name" value="Ran GTPase activating protein 1"/>
    <property type="match status" value="1"/>
</dbReference>
<keyword evidence="2" id="KW-0343">GTPase activation</keyword>
<dbReference type="GO" id="GO:0048471">
    <property type="term" value="C:perinuclear region of cytoplasm"/>
    <property type="evidence" value="ECO:0007669"/>
    <property type="project" value="TreeGrafter"/>
</dbReference>
<dbReference type="Ensembl" id="ENSPNAT00000088247.1">
    <property type="protein sequence ID" value="ENSPNAP00000044888.1"/>
    <property type="gene ID" value="ENSPNAG00000013921.2"/>
</dbReference>
<evidence type="ECO:0000256" key="1">
    <source>
        <dbReference type="ARBA" id="ARBA00004123"/>
    </source>
</evidence>
<comment type="similarity">
    <text evidence="6">Belongs to the RNA1 family.</text>
</comment>
<proteinExistence type="inferred from homology"/>
<evidence type="ECO:0000256" key="3">
    <source>
        <dbReference type="ARBA" id="ARBA00022614"/>
    </source>
</evidence>
<dbReference type="Proteomes" id="UP001501920">
    <property type="component" value="Chromosome 1"/>
</dbReference>
<dbReference type="GO" id="GO:0006913">
    <property type="term" value="P:nucleocytoplasmic transport"/>
    <property type="evidence" value="ECO:0007669"/>
    <property type="project" value="TreeGrafter"/>
</dbReference>